<dbReference type="EMBL" id="CP016282">
    <property type="protein sequence ID" value="ANP73036.1"/>
    <property type="molecule type" value="Genomic_DNA"/>
</dbReference>
<evidence type="ECO:0000256" key="2">
    <source>
        <dbReference type="SAM" id="Phobius"/>
    </source>
</evidence>
<organism evidence="3 4">
    <name type="scientific">Cryobacterium arcticum</name>
    <dbReference type="NCBI Taxonomy" id="670052"/>
    <lineage>
        <taxon>Bacteria</taxon>
        <taxon>Bacillati</taxon>
        <taxon>Actinomycetota</taxon>
        <taxon>Actinomycetes</taxon>
        <taxon>Micrococcales</taxon>
        <taxon>Microbacteriaceae</taxon>
        <taxon>Cryobacterium</taxon>
    </lineage>
</organism>
<reference evidence="3 4" key="1">
    <citation type="submission" date="2016-06" db="EMBL/GenBank/DDBJ databases">
        <title>Genome sequencing of Cryobacterium arcticum PAMC 27867.</title>
        <authorList>
            <person name="Lee J."/>
            <person name="Kim O.-S."/>
        </authorList>
    </citation>
    <scope>NUCLEOTIDE SEQUENCE [LARGE SCALE GENOMIC DNA]</scope>
    <source>
        <strain evidence="3 4">PAMC 27867</strain>
    </source>
</reference>
<feature type="transmembrane region" description="Helical" evidence="2">
    <location>
        <begin position="520"/>
        <end position="541"/>
    </location>
</feature>
<protein>
    <submittedName>
        <fullName evidence="3">Uncharacterized protein</fullName>
    </submittedName>
</protein>
<dbReference type="Proteomes" id="UP000092582">
    <property type="component" value="Chromosome 1"/>
</dbReference>
<dbReference type="RefSeq" id="WP_157109192.1">
    <property type="nucleotide sequence ID" value="NZ_CP016282.1"/>
</dbReference>
<dbReference type="KEGG" id="cart:PA27867_2084"/>
<keyword evidence="2" id="KW-0472">Membrane</keyword>
<evidence type="ECO:0000313" key="4">
    <source>
        <dbReference type="Proteomes" id="UP000092582"/>
    </source>
</evidence>
<keyword evidence="4" id="KW-1185">Reference proteome</keyword>
<evidence type="ECO:0000313" key="3">
    <source>
        <dbReference type="EMBL" id="ANP73036.1"/>
    </source>
</evidence>
<sequence length="545" mass="62129">MNEVERETSRQSALVPEIGESWARWYDYPYRAIEGLYRLWSWGHMPRPVRLLLSQFQSYLRLFNSYDREKISHPDDPRHNVVVPDGEQVDLPVLFVVEFYSPAYSRELRRSITSRSWPRDRHGSVPGDDLRDQLRRLRELNSGFNSQVGSFRDTKSEAWWIPNAKVERLPAGIEHVEVHLESLGPSLTALIAAFHLNPERMLALDRAAKAPHPPKLIRVNGKLHLYQKIFQGINDVQGERARLHQDAREWLAKKVPGIFAMENDRQLPVLDVILTHSHDPLGTERRLDNRNFLRALGLEGPSWNQVVSPDLPGFELLEYRPERLRKDDRAQWALVAKHASAFDDDRFKFNFNKSRTSRNIARAANSGAIFLLTRLAIMELLDLKSRQTSQSRDIANEVHSGHRPARSIKKLRRALLTNSIDLDAIAGDLIRLTATTWRYEFNVPTLWSQTGPAGKRDSGKGQRKKRKDSTNKTLLKDWADVQSRDIAELLEADRSLTALLGVVASLASSLSAIRAQRWSILVSIGSFVAAVAAIWLAWLALGSNP</sequence>
<feature type="region of interest" description="Disordered" evidence="1">
    <location>
        <begin position="450"/>
        <end position="470"/>
    </location>
</feature>
<accession>A0A1B1BKJ6</accession>
<dbReference type="AlphaFoldDB" id="A0A1B1BKJ6"/>
<dbReference type="OrthoDB" id="4728669at2"/>
<evidence type="ECO:0000256" key="1">
    <source>
        <dbReference type="SAM" id="MobiDB-lite"/>
    </source>
</evidence>
<name>A0A1B1BKJ6_9MICO</name>
<keyword evidence="2" id="KW-0812">Transmembrane</keyword>
<keyword evidence="2" id="KW-1133">Transmembrane helix</keyword>
<feature type="transmembrane region" description="Helical" evidence="2">
    <location>
        <begin position="496"/>
        <end position="513"/>
    </location>
</feature>
<proteinExistence type="predicted"/>
<gene>
    <name evidence="3" type="ORF">PA27867_2084</name>
</gene>